<evidence type="ECO:0000313" key="6">
    <source>
        <dbReference type="Proteomes" id="UP000515158"/>
    </source>
</evidence>
<evidence type="ECO:0000256" key="2">
    <source>
        <dbReference type="ARBA" id="ARBA00015575"/>
    </source>
</evidence>
<dbReference type="KEGG" id="tpal:117649030"/>
<dbReference type="PANTHER" id="PTHR13266">
    <property type="entry name" value="PROTEASOME INHIBITOR"/>
    <property type="match status" value="1"/>
</dbReference>
<dbReference type="GO" id="GO:0043161">
    <property type="term" value="P:proteasome-mediated ubiquitin-dependent protein catabolic process"/>
    <property type="evidence" value="ECO:0007669"/>
    <property type="project" value="InterPro"/>
</dbReference>
<dbReference type="InterPro" id="IPR045128">
    <property type="entry name" value="PI31-like"/>
</dbReference>
<keyword evidence="3" id="KW-0647">Proteasome</keyword>
<dbReference type="CTD" id="36277"/>
<keyword evidence="6" id="KW-1185">Reference proteome</keyword>
<proteinExistence type="inferred from homology"/>
<reference evidence="7" key="1">
    <citation type="submission" date="2025-08" db="UniProtKB">
        <authorList>
            <consortium name="RefSeq"/>
        </authorList>
    </citation>
    <scope>IDENTIFICATION</scope>
    <source>
        <tissue evidence="7">Total insect</tissue>
    </source>
</reference>
<dbReference type="RefSeq" id="XP_034247288.1">
    <property type="nucleotide sequence ID" value="XM_034391397.1"/>
</dbReference>
<dbReference type="Pfam" id="PF11566">
    <property type="entry name" value="PI31_Prot_N"/>
    <property type="match status" value="1"/>
</dbReference>
<sequence>MSSDTFGLELSFQLVSDAIKRKDDVLVVLVHWFLTKFGFRCIGVGDDKSLSGNENGSELLPSGWSNSETYSLRYVYGGDLYILRGVRADDTLIFNLLRTSDLNVSNLAVNVGEVVSATTGNVGTMVPSHVSLVERIRKELVEPVTKKVSSEAMTQTPTENPSQGHPSALEHDRYDPLRVPGSGGSGIRGPSGFPHSVDPFNYGRSDLDPLGIGGPGRGGAGGMLFDPFHGPRGMLPPGGLPRGRVPGARFDPVFPPGAGRGGRGGFNPDPDHLPPPGYDDMFM</sequence>
<evidence type="ECO:0000256" key="1">
    <source>
        <dbReference type="ARBA" id="ARBA00006405"/>
    </source>
</evidence>
<organism evidence="7">
    <name type="scientific">Thrips palmi</name>
    <name type="common">Melon thrips</name>
    <dbReference type="NCBI Taxonomy" id="161013"/>
    <lineage>
        <taxon>Eukaryota</taxon>
        <taxon>Metazoa</taxon>
        <taxon>Ecdysozoa</taxon>
        <taxon>Arthropoda</taxon>
        <taxon>Hexapoda</taxon>
        <taxon>Insecta</taxon>
        <taxon>Pterygota</taxon>
        <taxon>Neoptera</taxon>
        <taxon>Paraneoptera</taxon>
        <taxon>Thysanoptera</taxon>
        <taxon>Terebrantia</taxon>
        <taxon>Thripoidea</taxon>
        <taxon>Thripidae</taxon>
        <taxon>Thrips</taxon>
    </lineage>
</organism>
<dbReference type="OrthoDB" id="68090at2759"/>
<dbReference type="Proteomes" id="UP000515158">
    <property type="component" value="Unplaced"/>
</dbReference>
<protein>
    <recommendedName>
        <fullName evidence="2">Proteasome inhibitor PI31 subunit</fullName>
    </recommendedName>
</protein>
<feature type="domain" description="PI31 proteasome regulator N-terminal" evidence="5">
    <location>
        <begin position="17"/>
        <end position="150"/>
    </location>
</feature>
<evidence type="ECO:0000313" key="7">
    <source>
        <dbReference type="RefSeq" id="XP_034247288.1"/>
    </source>
</evidence>
<evidence type="ECO:0000256" key="4">
    <source>
        <dbReference type="SAM" id="MobiDB-lite"/>
    </source>
</evidence>
<dbReference type="InterPro" id="IPR021625">
    <property type="entry name" value="PI31_Prot_N"/>
</dbReference>
<dbReference type="FunCoup" id="A0A6P8Z477">
    <property type="interactions" value="496"/>
</dbReference>
<dbReference type="PANTHER" id="PTHR13266:SF1">
    <property type="entry name" value="PROTEASOME INHIBITOR PI31 SUBUNIT"/>
    <property type="match status" value="1"/>
</dbReference>
<dbReference type="GeneID" id="117649030"/>
<dbReference type="GO" id="GO:0000502">
    <property type="term" value="C:proteasome complex"/>
    <property type="evidence" value="ECO:0007669"/>
    <property type="project" value="UniProtKB-KW"/>
</dbReference>
<dbReference type="GO" id="GO:0070628">
    <property type="term" value="F:proteasome binding"/>
    <property type="evidence" value="ECO:0007669"/>
    <property type="project" value="InterPro"/>
</dbReference>
<feature type="region of interest" description="Disordered" evidence="4">
    <location>
        <begin position="256"/>
        <end position="283"/>
    </location>
</feature>
<dbReference type="Gene3D" id="3.40.1000.30">
    <property type="match status" value="1"/>
</dbReference>
<evidence type="ECO:0000256" key="3">
    <source>
        <dbReference type="ARBA" id="ARBA00022942"/>
    </source>
</evidence>
<feature type="compositionally biased region" description="Polar residues" evidence="4">
    <location>
        <begin position="151"/>
        <end position="165"/>
    </location>
</feature>
<dbReference type="GO" id="GO:0004866">
    <property type="term" value="F:endopeptidase inhibitor activity"/>
    <property type="evidence" value="ECO:0007669"/>
    <property type="project" value="InterPro"/>
</dbReference>
<comment type="similarity">
    <text evidence="1">Belongs to the proteasome inhibitor PI31 family.</text>
</comment>
<gene>
    <name evidence="7" type="primary">LOC117649030</name>
</gene>
<dbReference type="InParanoid" id="A0A6P8Z477"/>
<dbReference type="AlphaFoldDB" id="A0A6P8Z477"/>
<accession>A0A6P8Z477</accession>
<evidence type="ECO:0000259" key="5">
    <source>
        <dbReference type="Pfam" id="PF11566"/>
    </source>
</evidence>
<name>A0A6P8Z477_THRPL</name>
<feature type="region of interest" description="Disordered" evidence="4">
    <location>
        <begin position="144"/>
        <end position="200"/>
    </location>
</feature>